<accession>A0A560ECV6</accession>
<proteinExistence type="predicted"/>
<protein>
    <submittedName>
        <fullName evidence="1">Uncharacterized protein</fullName>
    </submittedName>
</protein>
<evidence type="ECO:0000313" key="2">
    <source>
        <dbReference type="Proteomes" id="UP000319949"/>
    </source>
</evidence>
<evidence type="ECO:0000313" key="1">
    <source>
        <dbReference type="EMBL" id="TWB07198.1"/>
    </source>
</evidence>
<reference evidence="1 2" key="1">
    <citation type="submission" date="2019-06" db="EMBL/GenBank/DDBJ databases">
        <title>Genomic Encyclopedia of Type Strains, Phase IV (KMG-V): Genome sequencing to study the core and pangenomes of soil and plant-associated prokaryotes.</title>
        <authorList>
            <person name="Whitman W."/>
        </authorList>
    </citation>
    <scope>NUCLEOTIDE SEQUENCE [LARGE SCALE GENOMIC DNA]</scope>
    <source>
        <strain evidence="1 2">BR 510</strain>
    </source>
</reference>
<gene>
    <name evidence="1" type="ORF">FBZ96_1011016</name>
</gene>
<dbReference type="EMBL" id="VITK01000001">
    <property type="protein sequence ID" value="TWB07198.1"/>
    <property type="molecule type" value="Genomic_DNA"/>
</dbReference>
<dbReference type="AlphaFoldDB" id="A0A560ECV6"/>
<sequence>MPFLVALERTRVGACYTILCQYRDEDELERYCDITSTEFEKLATEHSIPEGLLWFSAAIVDSSEFVHLIVRTDGRDQGPFPIFRG</sequence>
<name>A0A560ECV6_9BRAD</name>
<comment type="caution">
    <text evidence="1">The sequence shown here is derived from an EMBL/GenBank/DDBJ whole genome shotgun (WGS) entry which is preliminary data.</text>
</comment>
<keyword evidence="2" id="KW-1185">Reference proteome</keyword>
<dbReference type="Proteomes" id="UP000319949">
    <property type="component" value="Unassembled WGS sequence"/>
</dbReference>
<organism evidence="1 2">
    <name type="scientific">Bradyrhizobium stylosanthis</name>
    <dbReference type="NCBI Taxonomy" id="1803665"/>
    <lineage>
        <taxon>Bacteria</taxon>
        <taxon>Pseudomonadati</taxon>
        <taxon>Pseudomonadota</taxon>
        <taxon>Alphaproteobacteria</taxon>
        <taxon>Hyphomicrobiales</taxon>
        <taxon>Nitrobacteraceae</taxon>
        <taxon>Bradyrhizobium</taxon>
    </lineage>
</organism>